<dbReference type="InterPro" id="IPR050097">
    <property type="entry name" value="Ferredoxin-NADP_redctase_2"/>
</dbReference>
<evidence type="ECO:0000259" key="4">
    <source>
        <dbReference type="Pfam" id="PF07992"/>
    </source>
</evidence>
<dbReference type="KEGG" id="rfs:C1I64_10155"/>
<evidence type="ECO:0000256" key="1">
    <source>
        <dbReference type="ARBA" id="ARBA00022630"/>
    </source>
</evidence>
<dbReference type="PRINTS" id="PR00469">
    <property type="entry name" value="PNDRDTASEII"/>
</dbReference>
<organism evidence="5 6">
    <name type="scientific">Rathayibacter festucae DSM 15932</name>
    <dbReference type="NCBI Taxonomy" id="1328866"/>
    <lineage>
        <taxon>Bacteria</taxon>
        <taxon>Bacillati</taxon>
        <taxon>Actinomycetota</taxon>
        <taxon>Actinomycetes</taxon>
        <taxon>Micrococcales</taxon>
        <taxon>Microbacteriaceae</taxon>
        <taxon>Rathayibacter</taxon>
    </lineage>
</organism>
<gene>
    <name evidence="5" type="ORF">C1I64_10155</name>
</gene>
<evidence type="ECO:0000313" key="6">
    <source>
        <dbReference type="Proteomes" id="UP000285317"/>
    </source>
</evidence>
<protein>
    <submittedName>
        <fullName evidence="5">Pyridine nucleotide-disulfide oxidoreductase</fullName>
    </submittedName>
</protein>
<dbReference type="SUPFAM" id="SSF51905">
    <property type="entry name" value="FAD/NAD(P)-binding domain"/>
    <property type="match status" value="1"/>
</dbReference>
<dbReference type="GO" id="GO:0004791">
    <property type="term" value="F:thioredoxin-disulfide reductase (NADPH) activity"/>
    <property type="evidence" value="ECO:0007669"/>
    <property type="project" value="UniProtKB-EC"/>
</dbReference>
<dbReference type="RefSeq" id="WP_123737304.1">
    <property type="nucleotide sequence ID" value="NZ_CP028137.1"/>
</dbReference>
<sequence length="331" mass="34583">MQGGHYDVVIIGAGPAGLSAGLNLVRARRSVLLLDSNRPRNAATLHSHGFLTRDGVSPLELRRLGRAELEQYDEAEVHNAMVTAVERSGGEFVVTAKGVRGSADRSVLATAVVVAGGLSERLPTLPSLRAYYGTAVHSCMECDGYEKAGEPLALIGETADLAERAMLLSQWSTDLIVFTNGVGVVSDTDESLLNSIGIRIERRPVADLVGERAVMTGVALADGDVIPRTGAFVRPVWVPVLDYLDPAGPEVDPEGFLRVDAGGRTSVPGLYAAGEVTAPGPQQLIVAAGSGAQVASAINRDLVRARLGEAAPESEALAVHDRGADLSGVRP</sequence>
<dbReference type="Pfam" id="PF07992">
    <property type="entry name" value="Pyr_redox_2"/>
    <property type="match status" value="1"/>
</dbReference>
<keyword evidence="1" id="KW-0285">Flavoprotein</keyword>
<keyword evidence="2" id="KW-0560">Oxidoreductase</keyword>
<feature type="domain" description="FAD/NAD(P)-binding" evidence="4">
    <location>
        <begin position="6"/>
        <end position="291"/>
    </location>
</feature>
<accession>A0A3T0T6R4</accession>
<dbReference type="PRINTS" id="PR00368">
    <property type="entry name" value="FADPNR"/>
</dbReference>
<evidence type="ECO:0000256" key="3">
    <source>
        <dbReference type="ARBA" id="ARBA00048132"/>
    </source>
</evidence>
<dbReference type="InterPro" id="IPR036188">
    <property type="entry name" value="FAD/NAD-bd_sf"/>
</dbReference>
<dbReference type="Proteomes" id="UP000285317">
    <property type="component" value="Chromosome"/>
</dbReference>
<proteinExistence type="predicted"/>
<evidence type="ECO:0000256" key="2">
    <source>
        <dbReference type="ARBA" id="ARBA00023002"/>
    </source>
</evidence>
<dbReference type="Gene3D" id="3.50.50.60">
    <property type="entry name" value="FAD/NAD(P)-binding domain"/>
    <property type="match status" value="2"/>
</dbReference>
<dbReference type="AlphaFoldDB" id="A0A3T0T6R4"/>
<dbReference type="EMBL" id="CP028137">
    <property type="protein sequence ID" value="AZZ54261.1"/>
    <property type="molecule type" value="Genomic_DNA"/>
</dbReference>
<comment type="catalytic activity">
    <reaction evidence="3">
        <text>[thioredoxin]-dithiol + NADP(+) = [thioredoxin]-disulfide + NADPH + H(+)</text>
        <dbReference type="Rhea" id="RHEA:20345"/>
        <dbReference type="Rhea" id="RHEA-COMP:10698"/>
        <dbReference type="Rhea" id="RHEA-COMP:10700"/>
        <dbReference type="ChEBI" id="CHEBI:15378"/>
        <dbReference type="ChEBI" id="CHEBI:29950"/>
        <dbReference type="ChEBI" id="CHEBI:50058"/>
        <dbReference type="ChEBI" id="CHEBI:57783"/>
        <dbReference type="ChEBI" id="CHEBI:58349"/>
        <dbReference type="EC" id="1.8.1.9"/>
    </reaction>
</comment>
<dbReference type="InterPro" id="IPR023753">
    <property type="entry name" value="FAD/NAD-binding_dom"/>
</dbReference>
<name>A0A3T0T6R4_9MICO</name>
<reference evidence="5 6" key="1">
    <citation type="submission" date="2018-03" db="EMBL/GenBank/DDBJ databases">
        <title>Bacteriophage NCPPB3778 and a type I-E CRISPR drive the evolution of the US Biological Select Agent, Rathayibacter toxicus.</title>
        <authorList>
            <person name="Davis E.W.II."/>
            <person name="Tabima J.F."/>
            <person name="Weisberg A.J."/>
            <person name="Dantas Lopes L."/>
            <person name="Wiseman M.S."/>
            <person name="Wiseman M.S."/>
            <person name="Pupko T."/>
            <person name="Belcher M.S."/>
            <person name="Sechler A.J."/>
            <person name="Tancos M.A."/>
            <person name="Schroeder B.K."/>
            <person name="Murray T.D."/>
            <person name="Luster D.G."/>
            <person name="Schneider W.L."/>
            <person name="Rogers E."/>
            <person name="Andreote F.D."/>
            <person name="Grunwald N.J."/>
            <person name="Putnam M.L."/>
            <person name="Chang J.H."/>
        </authorList>
    </citation>
    <scope>NUCLEOTIDE SEQUENCE [LARGE SCALE GENOMIC DNA]</scope>
    <source>
        <strain evidence="5 6">DSM 15932</strain>
    </source>
</reference>
<evidence type="ECO:0000313" key="5">
    <source>
        <dbReference type="EMBL" id="AZZ54261.1"/>
    </source>
</evidence>
<dbReference type="PANTHER" id="PTHR48105">
    <property type="entry name" value="THIOREDOXIN REDUCTASE 1-RELATED-RELATED"/>
    <property type="match status" value="1"/>
</dbReference>